<dbReference type="EMBL" id="CP115396">
    <property type="protein sequence ID" value="WBO85155.1"/>
    <property type="molecule type" value="Genomic_DNA"/>
</dbReference>
<protein>
    <recommendedName>
        <fullName evidence="3">Lipoprotein</fullName>
    </recommendedName>
</protein>
<reference evidence="1 2" key="1">
    <citation type="journal article" date="2011" name="Int. J. Syst. Evol. Microbiol.">
        <title>Hymenobacter yonginensis sp. nov., isolated from a mesotrophic artificial lake.</title>
        <authorList>
            <person name="Joung Y."/>
            <person name="Cho S.H."/>
            <person name="Kim H."/>
            <person name="Kim S.B."/>
            <person name="Joh K."/>
        </authorList>
    </citation>
    <scope>NUCLEOTIDE SEQUENCE [LARGE SCALE GENOMIC DNA]</scope>
    <source>
        <strain evidence="1 2">KCTC 22745</strain>
    </source>
</reference>
<organism evidence="1 2">
    <name type="scientific">Hymenobacter yonginensis</name>
    <dbReference type="NCBI Taxonomy" id="748197"/>
    <lineage>
        <taxon>Bacteria</taxon>
        <taxon>Pseudomonadati</taxon>
        <taxon>Bacteroidota</taxon>
        <taxon>Cytophagia</taxon>
        <taxon>Cytophagales</taxon>
        <taxon>Hymenobacteraceae</taxon>
        <taxon>Hymenobacter</taxon>
    </lineage>
</organism>
<name>A0ABY7PR15_9BACT</name>
<accession>A0ABY7PR15</accession>
<dbReference type="RefSeq" id="WP_270127745.1">
    <property type="nucleotide sequence ID" value="NZ_CP115396.1"/>
</dbReference>
<sequence length="157" mass="17725">MNKIKIVIIMAGLFSWFTGCKEQSDEQDFQDDKFKVGQIWKYDTRLGEENSVIKILKVEKYDSSGIVIHIYVNGLKVKNPHNPTGFSDEIGHLPLSKDALLRSVTTLVSECNKLPDYKGGYSTWKEVFDNNKGGIFSIAVKDAVKYVEEAMIDATKI</sequence>
<proteinExistence type="predicted"/>
<evidence type="ECO:0008006" key="3">
    <source>
        <dbReference type="Google" id="ProtNLM"/>
    </source>
</evidence>
<gene>
    <name evidence="1" type="ORF">O9Z63_02695</name>
</gene>
<dbReference type="Proteomes" id="UP001211872">
    <property type="component" value="Chromosome"/>
</dbReference>
<keyword evidence="2" id="KW-1185">Reference proteome</keyword>
<evidence type="ECO:0000313" key="2">
    <source>
        <dbReference type="Proteomes" id="UP001211872"/>
    </source>
</evidence>
<dbReference type="PROSITE" id="PS51257">
    <property type="entry name" value="PROKAR_LIPOPROTEIN"/>
    <property type="match status" value="1"/>
</dbReference>
<evidence type="ECO:0000313" key="1">
    <source>
        <dbReference type="EMBL" id="WBO85155.1"/>
    </source>
</evidence>